<feature type="compositionally biased region" description="Polar residues" evidence="1">
    <location>
        <begin position="1"/>
        <end position="11"/>
    </location>
</feature>
<name>A0A9P4WDM0_CURKU</name>
<evidence type="ECO:0000256" key="1">
    <source>
        <dbReference type="SAM" id="MobiDB-lite"/>
    </source>
</evidence>
<evidence type="ECO:0008006" key="4">
    <source>
        <dbReference type="Google" id="ProtNLM"/>
    </source>
</evidence>
<dbReference type="EMBL" id="SWKU01000004">
    <property type="protein sequence ID" value="KAF3007643.1"/>
    <property type="molecule type" value="Genomic_DNA"/>
</dbReference>
<gene>
    <name evidence="2" type="ORF">E8E13_008624</name>
</gene>
<proteinExistence type="predicted"/>
<accession>A0A9P4WDM0</accession>
<keyword evidence="3" id="KW-1185">Reference proteome</keyword>
<protein>
    <recommendedName>
        <fullName evidence="4">BTB domain-containing protein</fullName>
    </recommendedName>
</protein>
<organism evidence="2 3">
    <name type="scientific">Curvularia kusanoi</name>
    <name type="common">Cochliobolus kusanoi</name>
    <dbReference type="NCBI Taxonomy" id="90978"/>
    <lineage>
        <taxon>Eukaryota</taxon>
        <taxon>Fungi</taxon>
        <taxon>Dikarya</taxon>
        <taxon>Ascomycota</taxon>
        <taxon>Pezizomycotina</taxon>
        <taxon>Dothideomycetes</taxon>
        <taxon>Pleosporomycetidae</taxon>
        <taxon>Pleosporales</taxon>
        <taxon>Pleosporineae</taxon>
        <taxon>Pleosporaceae</taxon>
        <taxon>Curvularia</taxon>
    </lineage>
</organism>
<evidence type="ECO:0000313" key="3">
    <source>
        <dbReference type="Proteomes" id="UP000801428"/>
    </source>
</evidence>
<sequence>MDHQQESQAPLTVSRVPSVVRLSTSSERSARSTPAPSVQGVFATPPGTSPAEIIEDKQDTSFTHRMRAVIDIRCGKELRNRFSIHEYILCDYSDKLNGISVKAKDYRVAYDHCEEILEQLSVIAMSEVSSDIFEKRGCRTKLFSLIEVIDKAYPLVEYQSILRMTIRNVLNQQCQNHNVTSRPKNVKAFQELPLDQRLDLLNFEGAFAVAEEVCAHLLKIKCQEEQKNSNNFIKSWAQGRLALRDTDERTVASLVEWAYDNTTLEFGDAEHLYDIWTLAARLKFELLAADCMDRIFSAASDNIDHAFANDISLGYLTGLDTEQDTPSSLVVADNILATVFKHVLRDKNPPPKLSDLVVHALARGMDSKLWAQLQTFISPDIQRRLIDALLASKETKIEQDSTNGKLIKFEGQQEGRIA</sequence>
<evidence type="ECO:0000313" key="2">
    <source>
        <dbReference type="EMBL" id="KAF3007643.1"/>
    </source>
</evidence>
<dbReference type="AlphaFoldDB" id="A0A9P4WDM0"/>
<comment type="caution">
    <text evidence="2">The sequence shown here is derived from an EMBL/GenBank/DDBJ whole genome shotgun (WGS) entry which is preliminary data.</text>
</comment>
<reference evidence="2" key="1">
    <citation type="submission" date="2019-04" db="EMBL/GenBank/DDBJ databases">
        <title>Sequencing of skin fungus with MAO and IRED activity.</title>
        <authorList>
            <person name="Marsaioli A.J."/>
            <person name="Bonatto J.M.C."/>
            <person name="Reis Junior O."/>
        </authorList>
    </citation>
    <scope>NUCLEOTIDE SEQUENCE</scope>
    <source>
        <strain evidence="2">30M1</strain>
    </source>
</reference>
<dbReference type="Proteomes" id="UP000801428">
    <property type="component" value="Unassembled WGS sequence"/>
</dbReference>
<feature type="compositionally biased region" description="Polar residues" evidence="1">
    <location>
        <begin position="21"/>
        <end position="36"/>
    </location>
</feature>
<dbReference type="OrthoDB" id="3794120at2759"/>
<feature type="region of interest" description="Disordered" evidence="1">
    <location>
        <begin position="1"/>
        <end position="52"/>
    </location>
</feature>